<evidence type="ECO:0000256" key="3">
    <source>
        <dbReference type="ARBA" id="ARBA00022801"/>
    </source>
</evidence>
<keyword evidence="7" id="KW-1185">Reference proteome</keyword>
<dbReference type="InterPro" id="IPR038765">
    <property type="entry name" value="Papain-like_cys_pep_sf"/>
</dbReference>
<gene>
    <name evidence="6" type="primary">BQ5605_C001g00436</name>
    <name evidence="6" type="ORF">BQ5605_C001G00436</name>
</gene>
<dbReference type="Proteomes" id="UP000249464">
    <property type="component" value="Unassembled WGS sequence"/>
</dbReference>
<dbReference type="SUPFAM" id="SSF54001">
    <property type="entry name" value="Cysteine proteinases"/>
    <property type="match status" value="1"/>
</dbReference>
<feature type="domain" description="Ubiquitin-like protease family profile" evidence="5">
    <location>
        <begin position="221"/>
        <end position="407"/>
    </location>
</feature>
<evidence type="ECO:0000313" key="7">
    <source>
        <dbReference type="Proteomes" id="UP000249464"/>
    </source>
</evidence>
<keyword evidence="3" id="KW-0378">Hydrolase</keyword>
<evidence type="ECO:0000256" key="4">
    <source>
        <dbReference type="SAM" id="MobiDB-lite"/>
    </source>
</evidence>
<dbReference type="EMBL" id="FQNC01000043">
    <property type="protein sequence ID" value="SGY46457.1"/>
    <property type="molecule type" value="Genomic_DNA"/>
</dbReference>
<feature type="compositionally biased region" description="Basic and acidic residues" evidence="4">
    <location>
        <begin position="440"/>
        <end position="451"/>
    </location>
</feature>
<dbReference type="AlphaFoldDB" id="A0A2X0P635"/>
<reference evidence="6 7" key="1">
    <citation type="submission" date="2016-11" db="EMBL/GenBank/DDBJ databases">
        <authorList>
            <person name="Jaros S."/>
            <person name="Januszkiewicz K."/>
            <person name="Wedrychowicz H."/>
        </authorList>
    </citation>
    <scope>NUCLEOTIDE SEQUENCE [LARGE SCALE GENOMIC DNA]</scope>
</reference>
<comment type="similarity">
    <text evidence="1">Belongs to the peptidase C48 family.</text>
</comment>
<feature type="compositionally biased region" description="Polar residues" evidence="4">
    <location>
        <begin position="452"/>
        <end position="461"/>
    </location>
</feature>
<dbReference type="InterPro" id="IPR003653">
    <property type="entry name" value="Peptidase_C48_C"/>
</dbReference>
<accession>A0A2X0P635</accession>
<dbReference type="Pfam" id="PF02902">
    <property type="entry name" value="Peptidase_C48"/>
    <property type="match status" value="1"/>
</dbReference>
<keyword evidence="2" id="KW-0645">Protease</keyword>
<dbReference type="GO" id="GO:0008234">
    <property type="term" value="F:cysteine-type peptidase activity"/>
    <property type="evidence" value="ECO:0007669"/>
    <property type="project" value="InterPro"/>
</dbReference>
<evidence type="ECO:0000256" key="2">
    <source>
        <dbReference type="ARBA" id="ARBA00022670"/>
    </source>
</evidence>
<dbReference type="Gene3D" id="3.40.395.10">
    <property type="entry name" value="Adenoviral Proteinase, Chain A"/>
    <property type="match status" value="1"/>
</dbReference>
<proteinExistence type="inferred from homology"/>
<evidence type="ECO:0000259" key="5">
    <source>
        <dbReference type="PROSITE" id="PS50600"/>
    </source>
</evidence>
<evidence type="ECO:0000313" key="6">
    <source>
        <dbReference type="EMBL" id="SGY46457.1"/>
    </source>
</evidence>
<dbReference type="PROSITE" id="PS50600">
    <property type="entry name" value="ULP_PROTEASE"/>
    <property type="match status" value="1"/>
</dbReference>
<organism evidence="6 7">
    <name type="scientific">Microbotryum silenes-dioicae</name>
    <dbReference type="NCBI Taxonomy" id="796604"/>
    <lineage>
        <taxon>Eukaryota</taxon>
        <taxon>Fungi</taxon>
        <taxon>Dikarya</taxon>
        <taxon>Basidiomycota</taxon>
        <taxon>Pucciniomycotina</taxon>
        <taxon>Microbotryomycetes</taxon>
        <taxon>Microbotryales</taxon>
        <taxon>Microbotryaceae</taxon>
        <taxon>Microbotryum</taxon>
    </lineage>
</organism>
<feature type="region of interest" description="Disordered" evidence="4">
    <location>
        <begin position="440"/>
        <end position="461"/>
    </location>
</feature>
<sequence length="461" mass="52192">MKPCTGSNCSCLQEDHRGIIVTMVWLDFPSNSLQCSTCREEAQALSQCAASFAVSPRMPPINVLSIEDIEIDPIEDENIKEWSHVACIATPKLLNVKLPATDQSEIPLSTDAPQAPFELYFETLPHPPKQARRHFFESNNLSEAKKEGLRSLAVGRYRVPLGFKRIWDNLDNAREARRRIEDALEWMKRVEKECIIDEFYISKAKEALLNLPWHELPGVGNELGHKRLVNLLSNEWVGETIINFLIGGIIHTQQLEHTTTIYGLIPSDCISYAIYRMRHAGGSSDVQRLLGQYQFELWLADWARHDCVGIASTAEFISAHPDSVWFLPICDENHWFLGRIDVKHGAWSIHNSLASRTLTVAALNALEALFKVLNLNIDVNNGTTTMSPQQQDTFSCGPAIVNVVEHELVHEKAFDPTHAALSRIRQFCRAVDMIEAQEMPKEHTRTTHDDTLNPSYVPQFH</sequence>
<evidence type="ECO:0000256" key="1">
    <source>
        <dbReference type="ARBA" id="ARBA00005234"/>
    </source>
</evidence>
<protein>
    <submittedName>
        <fullName evidence="6">BQ5605_C001g00436 protein</fullName>
    </submittedName>
</protein>
<dbReference type="GO" id="GO:0019783">
    <property type="term" value="F:ubiquitin-like protein peptidase activity"/>
    <property type="evidence" value="ECO:0007669"/>
    <property type="project" value="UniProtKB-ARBA"/>
</dbReference>
<name>A0A2X0P635_9BASI</name>
<dbReference type="GO" id="GO:0006508">
    <property type="term" value="P:proteolysis"/>
    <property type="evidence" value="ECO:0007669"/>
    <property type="project" value="UniProtKB-KW"/>
</dbReference>